<feature type="binding site" evidence="6">
    <location>
        <position position="450"/>
    </location>
    <ligand>
        <name>FAD</name>
        <dbReference type="ChEBI" id="CHEBI:57692"/>
    </ligand>
</feature>
<comment type="subcellular location">
    <subcellularLocation>
        <location evidence="2">Mitochondrion outer membrane</location>
        <topology evidence="2">Single-pass type IV membrane protein</topology>
        <orientation evidence="2">Cytoplasmic side</orientation>
    </subcellularLocation>
</comment>
<dbReference type="GO" id="GO:0008131">
    <property type="term" value="F:primary methylamine oxidase activity"/>
    <property type="evidence" value="ECO:0007669"/>
    <property type="project" value="UniProtKB-ARBA"/>
</dbReference>
<evidence type="ECO:0000256" key="7">
    <source>
        <dbReference type="RuleBase" id="RU362067"/>
    </source>
</evidence>
<keyword evidence="7" id="KW-0812">Transmembrane</keyword>
<feature type="transmembrane region" description="Helical" evidence="7">
    <location>
        <begin position="523"/>
        <end position="545"/>
    </location>
</feature>
<dbReference type="Proteomes" id="UP001165740">
    <property type="component" value="Chromosome 2"/>
</dbReference>
<evidence type="ECO:0000256" key="3">
    <source>
        <dbReference type="ARBA" id="ARBA00005995"/>
    </source>
</evidence>
<feature type="binding site" evidence="6">
    <location>
        <position position="367"/>
    </location>
    <ligand>
        <name>substrate</name>
    </ligand>
</feature>
<comment type="cofactor">
    <cofactor evidence="1 7">
        <name>FAD</name>
        <dbReference type="ChEBI" id="CHEBI:57692"/>
    </cofactor>
</comment>
<dbReference type="InterPro" id="IPR050703">
    <property type="entry name" value="Flavin_MAO"/>
</dbReference>
<gene>
    <name evidence="10" type="primary">LOC106057708</name>
</gene>
<reference evidence="10" key="1">
    <citation type="submission" date="2025-08" db="UniProtKB">
        <authorList>
            <consortium name="RefSeq"/>
        </authorList>
    </citation>
    <scope>IDENTIFICATION</scope>
</reference>
<sequence length="549" mass="60709">MSVEFHAFKMADNNYDVIIVGAGISGLKAAHTIKKRDPKLSVKVLEGKDRVGGRTQTVSMLSSNGTDLWDLGGQWVGRSQTHIIKLLKELELTTYPQFIEGTKCQQLGESRIRTYKSNIPKLSLFSLLDLHFNISKVDKLARQLSTVDPFSHPQATEWDSMTLDTFMNKNVYTRATREAIEAAVRTMFGCEVNQLSFLYYIFFISTAGGIENLIEATENRAQEWKISGGAQQISEKLADFIGKENVQLGDAVTRIQQTDDKVTVETASGWRGQASYIILAMPPMAIEHIQITPGLSADWVDFTKRMPMGNMIKVIVTYKQAFWRIKKLSGEIVSNGGETQVKGCVRGPISVSYDATSHSGSPALVAFIAGEPAIEWANQSAEVRQKAVLDHFASFFGPEAHKFVDYREKDWNQESFSWGAPVSYVSPGGMKHFSKSIRCPQGRIHFAGTETATSFTGYMNGAVQAGERAALEILFRLQPGSLFTEDHIVLKETSLCELGDGDSSRKNSSKRCLKTNSKSHMCVVVKLGVGVGILIGSAYLVAWFVKRGK</sequence>
<evidence type="ECO:0000313" key="9">
    <source>
        <dbReference type="Proteomes" id="UP001165740"/>
    </source>
</evidence>
<evidence type="ECO:0000256" key="6">
    <source>
        <dbReference type="PIRSR" id="PIRSR601613-1"/>
    </source>
</evidence>
<dbReference type="OrthoDB" id="7777654at2759"/>
<dbReference type="GeneID" id="106057708"/>
<dbReference type="SUPFAM" id="SSF51905">
    <property type="entry name" value="FAD/NAD(P)-binding domain"/>
    <property type="match status" value="1"/>
</dbReference>
<keyword evidence="7" id="KW-0285">Flavoprotein</keyword>
<dbReference type="OMA" id="LWARVMH"/>
<dbReference type="AlphaFoldDB" id="A0A9W2ZQP8"/>
<comment type="catalytic activity">
    <reaction evidence="5">
        <text>a secondary aliphatic amine + O2 + H2O = a primary amine + an aldehyde + H2O2</text>
        <dbReference type="Rhea" id="RHEA:26414"/>
        <dbReference type="ChEBI" id="CHEBI:15377"/>
        <dbReference type="ChEBI" id="CHEBI:15379"/>
        <dbReference type="ChEBI" id="CHEBI:16240"/>
        <dbReference type="ChEBI" id="CHEBI:17478"/>
        <dbReference type="ChEBI" id="CHEBI:58855"/>
        <dbReference type="ChEBI" id="CHEBI:65296"/>
        <dbReference type="EC" id="1.4.3.4"/>
    </reaction>
</comment>
<accession>A0A9W2ZQP8</accession>
<dbReference type="GO" id="GO:0005741">
    <property type="term" value="C:mitochondrial outer membrane"/>
    <property type="evidence" value="ECO:0007669"/>
    <property type="project" value="UniProtKB-SubCell"/>
</dbReference>
<protein>
    <recommendedName>
        <fullName evidence="7">Amine oxidase</fullName>
        <ecNumber evidence="7">1.4.3.-</ecNumber>
    </recommendedName>
</protein>
<proteinExistence type="inferred from homology"/>
<evidence type="ECO:0000256" key="5">
    <source>
        <dbReference type="ARBA" id="ARBA00048448"/>
    </source>
</evidence>
<evidence type="ECO:0000313" key="10">
    <source>
        <dbReference type="RefSeq" id="XP_055877326.1"/>
    </source>
</evidence>
<dbReference type="SUPFAM" id="SSF54373">
    <property type="entry name" value="FAD-linked reductases, C-terminal domain"/>
    <property type="match status" value="1"/>
</dbReference>
<feature type="binding site" evidence="6">
    <location>
        <position position="25"/>
    </location>
    <ligand>
        <name>FAD</name>
        <dbReference type="ChEBI" id="CHEBI:57692"/>
    </ligand>
</feature>
<evidence type="ECO:0000256" key="4">
    <source>
        <dbReference type="ARBA" id="ARBA00023002"/>
    </source>
</evidence>
<dbReference type="Gene3D" id="3.90.660.10">
    <property type="match status" value="1"/>
</dbReference>
<dbReference type="RefSeq" id="XP_055877326.1">
    <property type="nucleotide sequence ID" value="XM_056021351.1"/>
</dbReference>
<dbReference type="InterPro" id="IPR002937">
    <property type="entry name" value="Amino_oxidase"/>
</dbReference>
<keyword evidence="7" id="KW-1133">Transmembrane helix</keyword>
<dbReference type="InterPro" id="IPR001613">
    <property type="entry name" value="Flavin_amine_oxidase"/>
</dbReference>
<evidence type="ECO:0000256" key="2">
    <source>
        <dbReference type="ARBA" id="ARBA00004362"/>
    </source>
</evidence>
<dbReference type="InterPro" id="IPR036188">
    <property type="entry name" value="FAD/NAD-bd_sf"/>
</dbReference>
<dbReference type="EC" id="1.4.3.-" evidence="7"/>
<comment type="similarity">
    <text evidence="3 7">Belongs to the flavin monoamine oxidase family.</text>
</comment>
<dbReference type="PANTHER" id="PTHR43563">
    <property type="entry name" value="AMINE OXIDASE"/>
    <property type="match status" value="1"/>
</dbReference>
<dbReference type="PANTHER" id="PTHR43563:SF14">
    <property type="entry name" value="AMINE OXIDASE"/>
    <property type="match status" value="1"/>
</dbReference>
<evidence type="ECO:0000256" key="1">
    <source>
        <dbReference type="ARBA" id="ARBA00001974"/>
    </source>
</evidence>
<feature type="domain" description="Amine oxidase" evidence="8">
    <location>
        <begin position="24"/>
        <end position="474"/>
    </location>
</feature>
<keyword evidence="7" id="KW-0274">FAD</keyword>
<dbReference type="Gene3D" id="3.50.50.60">
    <property type="entry name" value="FAD/NAD(P)-binding domain"/>
    <property type="match status" value="1"/>
</dbReference>
<keyword evidence="4 7" id="KW-0560">Oxidoreductase</keyword>
<keyword evidence="9" id="KW-1185">Reference proteome</keyword>
<evidence type="ECO:0000259" key="8">
    <source>
        <dbReference type="Pfam" id="PF01593"/>
    </source>
</evidence>
<name>A0A9W2ZQP8_BIOGL</name>
<organism evidence="9 10">
    <name type="scientific">Biomphalaria glabrata</name>
    <name type="common">Bloodfluke planorb</name>
    <name type="synonym">Freshwater snail</name>
    <dbReference type="NCBI Taxonomy" id="6526"/>
    <lineage>
        <taxon>Eukaryota</taxon>
        <taxon>Metazoa</taxon>
        <taxon>Spiralia</taxon>
        <taxon>Lophotrochozoa</taxon>
        <taxon>Mollusca</taxon>
        <taxon>Gastropoda</taxon>
        <taxon>Heterobranchia</taxon>
        <taxon>Euthyneura</taxon>
        <taxon>Panpulmonata</taxon>
        <taxon>Hygrophila</taxon>
        <taxon>Lymnaeoidea</taxon>
        <taxon>Planorbidae</taxon>
        <taxon>Biomphalaria</taxon>
    </lineage>
</organism>
<dbReference type="Pfam" id="PF01593">
    <property type="entry name" value="Amino_oxidase"/>
    <property type="match status" value="1"/>
</dbReference>
<feature type="binding site" evidence="6">
    <location>
        <position position="252"/>
    </location>
    <ligand>
        <name>FAD</name>
        <dbReference type="ChEBI" id="CHEBI:57692"/>
    </ligand>
</feature>
<dbReference type="Gene3D" id="1.10.405.10">
    <property type="entry name" value="Guanine Nucleotide Dissociation Inhibitor, domain 1"/>
    <property type="match status" value="1"/>
</dbReference>
<dbReference type="GO" id="GO:0097621">
    <property type="term" value="F:monoamine oxidase activity"/>
    <property type="evidence" value="ECO:0007669"/>
    <property type="project" value="UniProtKB-EC"/>
</dbReference>
<dbReference type="PRINTS" id="PR00757">
    <property type="entry name" value="AMINEOXDASEF"/>
</dbReference>
<keyword evidence="7" id="KW-0472">Membrane</keyword>